<dbReference type="RefSeq" id="WP_115665595.1">
    <property type="nucleotide sequence ID" value="NZ_LT991977.1"/>
</dbReference>
<dbReference type="SUPFAM" id="SSF48498">
    <property type="entry name" value="Tetracyclin repressor-like, C-terminal domain"/>
    <property type="match status" value="1"/>
</dbReference>
<gene>
    <name evidence="6" type="ORF">CT19425_MP70128</name>
</gene>
<name>A0A375IPE7_9BURK</name>
<accession>A0A375IPE7</accession>
<organism evidence="6 7">
    <name type="scientific">Cupriavidus taiwanensis</name>
    <dbReference type="NCBI Taxonomy" id="164546"/>
    <lineage>
        <taxon>Bacteria</taxon>
        <taxon>Pseudomonadati</taxon>
        <taxon>Pseudomonadota</taxon>
        <taxon>Betaproteobacteria</taxon>
        <taxon>Burkholderiales</taxon>
        <taxon>Burkholderiaceae</taxon>
        <taxon>Cupriavidus</taxon>
    </lineage>
</organism>
<dbReference type="GO" id="GO:0003677">
    <property type="term" value="F:DNA binding"/>
    <property type="evidence" value="ECO:0007669"/>
    <property type="project" value="UniProtKB-UniRule"/>
</dbReference>
<dbReference type="SUPFAM" id="SSF46689">
    <property type="entry name" value="Homeodomain-like"/>
    <property type="match status" value="1"/>
</dbReference>
<proteinExistence type="predicted"/>
<keyword evidence="2 4" id="KW-0238">DNA-binding</keyword>
<dbReference type="AlphaFoldDB" id="A0A375IPE7"/>
<dbReference type="EMBL" id="LT991977">
    <property type="protein sequence ID" value="SPK75968.1"/>
    <property type="molecule type" value="Genomic_DNA"/>
</dbReference>
<feature type="domain" description="HTH tetR-type" evidence="5">
    <location>
        <begin position="7"/>
        <end position="67"/>
    </location>
</feature>
<keyword evidence="1" id="KW-0805">Transcription regulation</keyword>
<evidence type="ECO:0000313" key="7">
    <source>
        <dbReference type="Proteomes" id="UP000255505"/>
    </source>
</evidence>
<dbReference type="InterPro" id="IPR001647">
    <property type="entry name" value="HTH_TetR"/>
</dbReference>
<evidence type="ECO:0000313" key="6">
    <source>
        <dbReference type="EMBL" id="SPK75968.1"/>
    </source>
</evidence>
<keyword evidence="3" id="KW-0804">Transcription</keyword>
<dbReference type="PANTHER" id="PTHR47506">
    <property type="entry name" value="TRANSCRIPTIONAL REGULATORY PROTEIN"/>
    <property type="match status" value="1"/>
</dbReference>
<evidence type="ECO:0000256" key="4">
    <source>
        <dbReference type="PROSITE-ProRule" id="PRU00335"/>
    </source>
</evidence>
<evidence type="ECO:0000256" key="1">
    <source>
        <dbReference type="ARBA" id="ARBA00023015"/>
    </source>
</evidence>
<evidence type="ECO:0000256" key="2">
    <source>
        <dbReference type="ARBA" id="ARBA00023125"/>
    </source>
</evidence>
<protein>
    <submittedName>
        <fullName evidence="6">Transcriptional regulator, TetR family</fullName>
    </submittedName>
</protein>
<keyword evidence="6" id="KW-0614">Plasmid</keyword>
<dbReference type="Proteomes" id="UP000255505">
    <property type="component" value="Plasmid II"/>
</dbReference>
<dbReference type="Gene3D" id="1.10.357.10">
    <property type="entry name" value="Tetracycline Repressor, domain 2"/>
    <property type="match status" value="1"/>
</dbReference>
<feature type="DNA-binding region" description="H-T-H motif" evidence="4">
    <location>
        <begin position="30"/>
        <end position="49"/>
    </location>
</feature>
<dbReference type="Pfam" id="PF00440">
    <property type="entry name" value="TetR_N"/>
    <property type="match status" value="1"/>
</dbReference>
<dbReference type="InterPro" id="IPR009057">
    <property type="entry name" value="Homeodomain-like_sf"/>
</dbReference>
<dbReference type="InterPro" id="IPR036271">
    <property type="entry name" value="Tet_transcr_reg_TetR-rel_C_sf"/>
</dbReference>
<reference evidence="6 7" key="1">
    <citation type="submission" date="2018-01" db="EMBL/GenBank/DDBJ databases">
        <authorList>
            <person name="Gaut B.S."/>
            <person name="Morton B.R."/>
            <person name="Clegg M.T."/>
            <person name="Duvall M.R."/>
        </authorList>
    </citation>
    <scope>NUCLEOTIDE SEQUENCE [LARGE SCALE GENOMIC DNA]</scope>
    <source>
        <strain evidence="6">Cupriavidus taiwanensis LMG 19425</strain>
        <plasmid evidence="7">Plasmid ii</plasmid>
    </source>
</reference>
<dbReference type="PANTHER" id="PTHR47506:SF1">
    <property type="entry name" value="HTH-TYPE TRANSCRIPTIONAL REGULATOR YJDC"/>
    <property type="match status" value="1"/>
</dbReference>
<dbReference type="PRINTS" id="PR00455">
    <property type="entry name" value="HTHTETR"/>
</dbReference>
<evidence type="ECO:0000259" key="5">
    <source>
        <dbReference type="PROSITE" id="PS50977"/>
    </source>
</evidence>
<sequence length="188" mass="21264">MSEVLKASPRERILETAARLFTRDGFRATGVDRIIAESGVAKMSLYRHFESKSALILAVLDERHDTWMRWFIEEVEVRLADGTGLSVFADVLRIWFDTDSYRGCTFINVVAESGPCDDARLVRKAMAHKEDLRDYVGKVALRLGYSEPGALAEEIMLCMEGMIVRFQMTGDHEVVAAGRRYLAQLSVR</sequence>
<evidence type="ECO:0000256" key="3">
    <source>
        <dbReference type="ARBA" id="ARBA00023163"/>
    </source>
</evidence>
<dbReference type="PROSITE" id="PS50977">
    <property type="entry name" value="HTH_TETR_2"/>
    <property type="match status" value="1"/>
</dbReference>
<geneLocation type="plasmid" evidence="6">
    <name>II</name>
</geneLocation>